<dbReference type="Proteomes" id="UP001558613">
    <property type="component" value="Unassembled WGS sequence"/>
</dbReference>
<dbReference type="EMBL" id="JAYMGO010000003">
    <property type="protein sequence ID" value="KAL1279020.1"/>
    <property type="molecule type" value="Genomic_DNA"/>
</dbReference>
<feature type="compositionally biased region" description="Basic and acidic residues" evidence="1">
    <location>
        <begin position="116"/>
        <end position="149"/>
    </location>
</feature>
<keyword evidence="3" id="KW-1185">Reference proteome</keyword>
<name>A0ABR3NQ72_9TELE</name>
<evidence type="ECO:0000256" key="1">
    <source>
        <dbReference type="SAM" id="MobiDB-lite"/>
    </source>
</evidence>
<feature type="compositionally biased region" description="Basic and acidic residues" evidence="1">
    <location>
        <begin position="173"/>
        <end position="211"/>
    </location>
</feature>
<evidence type="ECO:0000313" key="3">
    <source>
        <dbReference type="Proteomes" id="UP001558613"/>
    </source>
</evidence>
<protein>
    <submittedName>
        <fullName evidence="2">Uncharacterized protein</fullName>
    </submittedName>
</protein>
<evidence type="ECO:0000313" key="2">
    <source>
        <dbReference type="EMBL" id="KAL1279020.1"/>
    </source>
</evidence>
<gene>
    <name evidence="2" type="ORF">QQF64_025693</name>
</gene>
<proteinExistence type="predicted"/>
<reference evidence="2 3" key="1">
    <citation type="submission" date="2023-09" db="EMBL/GenBank/DDBJ databases">
        <authorList>
            <person name="Wang M."/>
        </authorList>
    </citation>
    <scope>NUCLEOTIDE SEQUENCE [LARGE SCALE GENOMIC DNA]</scope>
    <source>
        <strain evidence="2">GT-2023</strain>
        <tissue evidence="2">Liver</tissue>
    </source>
</reference>
<organism evidence="2 3">
    <name type="scientific">Cirrhinus molitorella</name>
    <name type="common">mud carp</name>
    <dbReference type="NCBI Taxonomy" id="172907"/>
    <lineage>
        <taxon>Eukaryota</taxon>
        <taxon>Metazoa</taxon>
        <taxon>Chordata</taxon>
        <taxon>Craniata</taxon>
        <taxon>Vertebrata</taxon>
        <taxon>Euteleostomi</taxon>
        <taxon>Actinopterygii</taxon>
        <taxon>Neopterygii</taxon>
        <taxon>Teleostei</taxon>
        <taxon>Ostariophysi</taxon>
        <taxon>Cypriniformes</taxon>
        <taxon>Cyprinidae</taxon>
        <taxon>Labeoninae</taxon>
        <taxon>Labeonini</taxon>
        <taxon>Cirrhinus</taxon>
    </lineage>
</organism>
<accession>A0ABR3NQ72</accession>
<feature type="region of interest" description="Disordered" evidence="1">
    <location>
        <begin position="115"/>
        <end position="225"/>
    </location>
</feature>
<feature type="compositionally biased region" description="Polar residues" evidence="1">
    <location>
        <begin position="159"/>
        <end position="172"/>
    </location>
</feature>
<comment type="caution">
    <text evidence="2">The sequence shown here is derived from an EMBL/GenBank/DDBJ whole genome shotgun (WGS) entry which is preliminary data.</text>
</comment>
<sequence>MISRSELEVRGYWTRLVRCCSASPMIRDCLAWVHQLGILFNQSGKFKRMFENIATSENEPITTLKPLCPTRWTVRNSAIIAVLGQYERVLVSLEEMAKTASGQLQLPVAYLSTSVKTEELPKKDKPPQMEESQKRDGPLQTDESPKTEEGLQVDKPLQTDVSPKTDTSQQTEESPKTDEPPQRDDSQKTEESSQSEESAKTDELRQSDTDKSPLIPGKTDHWSRH</sequence>